<dbReference type="AlphaFoldDB" id="A0A068R5D4"/>
<dbReference type="KEGG" id="xpo:XPG1_2771"/>
<accession>A0A068R5D4</accession>
<dbReference type="EMBL" id="FO704551">
    <property type="protein sequence ID" value="CDG22423.1"/>
    <property type="molecule type" value="Genomic_DNA"/>
</dbReference>
<sequence length="39" mass="4626">MRVENAFLRLKRWRGIATRYTKKGTSFLAAVQIRCLALW</sequence>
<dbReference type="HOGENOM" id="CLU_055261_13_5_6"/>
<protein>
    <submittedName>
        <fullName evidence="1">Transposase</fullName>
    </submittedName>
</protein>
<reference evidence="1 2" key="1">
    <citation type="submission" date="2013-07" db="EMBL/GenBank/DDBJ databases">
        <authorList>
            <person name="Genoscope - CEA"/>
        </authorList>
    </citation>
    <scope>NUCLEOTIDE SEQUENCE [LARGE SCALE GENOMIC DNA]</scope>
    <source>
        <strain evidence="1 2">G6</strain>
    </source>
</reference>
<evidence type="ECO:0000313" key="1">
    <source>
        <dbReference type="EMBL" id="CDG22423.1"/>
    </source>
</evidence>
<organism evidence="1 2">
    <name type="scientific">Xenorhabdus poinarii G6</name>
    <dbReference type="NCBI Taxonomy" id="1354304"/>
    <lineage>
        <taxon>Bacteria</taxon>
        <taxon>Pseudomonadati</taxon>
        <taxon>Pseudomonadota</taxon>
        <taxon>Gammaproteobacteria</taxon>
        <taxon>Enterobacterales</taxon>
        <taxon>Morganellaceae</taxon>
        <taxon>Xenorhabdus</taxon>
    </lineage>
</organism>
<proteinExistence type="predicted"/>
<gene>
    <name evidence="1" type="ORF">XPG1_2771</name>
</gene>
<name>A0A068R5D4_9GAMM</name>
<dbReference type="STRING" id="1354304.XPG1_2771"/>
<dbReference type="Proteomes" id="UP000032735">
    <property type="component" value="Chromosome"/>
</dbReference>
<evidence type="ECO:0000313" key="2">
    <source>
        <dbReference type="Proteomes" id="UP000032735"/>
    </source>
</evidence>
<keyword evidence="2" id="KW-1185">Reference proteome</keyword>